<comment type="caution">
    <text evidence="2">The sequence shown here is derived from an EMBL/GenBank/DDBJ whole genome shotgun (WGS) entry which is preliminary data.</text>
</comment>
<dbReference type="Proteomes" id="UP000825729">
    <property type="component" value="Unassembled WGS sequence"/>
</dbReference>
<dbReference type="AlphaFoldDB" id="A0AAV7F0I8"/>
<accession>A0AAV7F0I8</accession>
<feature type="region of interest" description="Disordered" evidence="1">
    <location>
        <begin position="43"/>
        <end position="92"/>
    </location>
</feature>
<protein>
    <submittedName>
        <fullName evidence="2">Uncharacterized protein</fullName>
    </submittedName>
</protein>
<evidence type="ECO:0000313" key="2">
    <source>
        <dbReference type="EMBL" id="KAG9453701.1"/>
    </source>
</evidence>
<evidence type="ECO:0000256" key="1">
    <source>
        <dbReference type="SAM" id="MobiDB-lite"/>
    </source>
</evidence>
<name>A0AAV7F0I8_ARIFI</name>
<feature type="region of interest" description="Disordered" evidence="1">
    <location>
        <begin position="1"/>
        <end position="23"/>
    </location>
</feature>
<keyword evidence="3" id="KW-1185">Reference proteome</keyword>
<evidence type="ECO:0000313" key="3">
    <source>
        <dbReference type="Proteomes" id="UP000825729"/>
    </source>
</evidence>
<sequence length="120" mass="13152">MSMARPCGFPSLPRRGSPGQDSGVTVLFRDWWMQDMTLRFEDAPPQAIVDETLSSGDTRDSDIHPQHLKRPRRLSSPLSVVSEPSPQNRDISIGIMEPMGETLVASVPGVGMTEPHAPDT</sequence>
<gene>
    <name evidence="2" type="ORF">H6P81_006605</name>
</gene>
<proteinExistence type="predicted"/>
<organism evidence="2 3">
    <name type="scientific">Aristolochia fimbriata</name>
    <name type="common">White veined hardy Dutchman's pipe vine</name>
    <dbReference type="NCBI Taxonomy" id="158543"/>
    <lineage>
        <taxon>Eukaryota</taxon>
        <taxon>Viridiplantae</taxon>
        <taxon>Streptophyta</taxon>
        <taxon>Embryophyta</taxon>
        <taxon>Tracheophyta</taxon>
        <taxon>Spermatophyta</taxon>
        <taxon>Magnoliopsida</taxon>
        <taxon>Magnoliidae</taxon>
        <taxon>Piperales</taxon>
        <taxon>Aristolochiaceae</taxon>
        <taxon>Aristolochia</taxon>
    </lineage>
</organism>
<feature type="compositionally biased region" description="Low complexity" evidence="1">
    <location>
        <begin position="74"/>
        <end position="86"/>
    </location>
</feature>
<reference evidence="2 3" key="1">
    <citation type="submission" date="2021-07" db="EMBL/GenBank/DDBJ databases">
        <title>The Aristolochia fimbriata genome: insights into angiosperm evolution, floral development and chemical biosynthesis.</title>
        <authorList>
            <person name="Jiao Y."/>
        </authorList>
    </citation>
    <scope>NUCLEOTIDE SEQUENCE [LARGE SCALE GENOMIC DNA]</scope>
    <source>
        <strain evidence="2">IBCAS-2021</strain>
        <tissue evidence="2">Leaf</tissue>
    </source>
</reference>
<dbReference type="EMBL" id="JAINDJ010000003">
    <property type="protein sequence ID" value="KAG9453701.1"/>
    <property type="molecule type" value="Genomic_DNA"/>
</dbReference>